<dbReference type="PANTHER" id="PTHR13234">
    <property type="entry name" value="GAMMA-INTERFERON INDUCIBLE LYSOSOMAL THIOL REDUCTASE GILT"/>
    <property type="match status" value="1"/>
</dbReference>
<organism evidence="3 4">
    <name type="scientific">Caenorhabditis nigoni</name>
    <dbReference type="NCBI Taxonomy" id="1611254"/>
    <lineage>
        <taxon>Eukaryota</taxon>
        <taxon>Metazoa</taxon>
        <taxon>Ecdysozoa</taxon>
        <taxon>Nematoda</taxon>
        <taxon>Chromadorea</taxon>
        <taxon>Rhabditida</taxon>
        <taxon>Rhabditina</taxon>
        <taxon>Rhabditomorpha</taxon>
        <taxon>Rhabditoidea</taxon>
        <taxon>Rhabditidae</taxon>
        <taxon>Peloderinae</taxon>
        <taxon>Caenorhabditis</taxon>
    </lineage>
</organism>
<comment type="caution">
    <text evidence="3">The sequence shown here is derived from an EMBL/GenBank/DDBJ whole genome shotgun (WGS) entry which is preliminary data.</text>
</comment>
<dbReference type="GO" id="GO:0016671">
    <property type="term" value="F:oxidoreductase activity, acting on a sulfur group of donors, disulfide as acceptor"/>
    <property type="evidence" value="ECO:0007669"/>
    <property type="project" value="InterPro"/>
</dbReference>
<dbReference type="PANTHER" id="PTHR13234:SF11">
    <property type="entry name" value="PRION-LIKE-(Q_N-RICH)-DOMAIN-BEARING PROTEIN"/>
    <property type="match status" value="1"/>
</dbReference>
<evidence type="ECO:0000313" key="3">
    <source>
        <dbReference type="EMBL" id="PIC43679.1"/>
    </source>
</evidence>
<proteinExistence type="inferred from homology"/>
<comment type="similarity">
    <text evidence="1">Belongs to the GILT family.</text>
</comment>
<dbReference type="OrthoDB" id="958254at2759"/>
<protein>
    <submittedName>
        <fullName evidence="3">Uncharacterized protein</fullName>
    </submittedName>
</protein>
<sequence length="132" mass="14922">MNPLVYLDRTGSSDHSLECDANRLPSCVINVLKVKGALPSIVCFERNIQHYGIEHAMKTFSAFIRSQYRQIRQCYDGPRGIQLQREAAQKTMSTRPNSIVEVPYLLINDYTPSVDMNNLKASAIGQMDQIDT</sequence>
<gene>
    <name evidence="3" type="primary">Cnig_chr_II.g4326</name>
    <name evidence="3" type="ORF">B9Z55_004326</name>
</gene>
<evidence type="ECO:0000256" key="1">
    <source>
        <dbReference type="ARBA" id="ARBA00005679"/>
    </source>
</evidence>
<keyword evidence="2" id="KW-0325">Glycoprotein</keyword>
<evidence type="ECO:0000313" key="4">
    <source>
        <dbReference type="Proteomes" id="UP000230233"/>
    </source>
</evidence>
<dbReference type="AlphaFoldDB" id="A0A2G5UVY3"/>
<dbReference type="EMBL" id="PDUG01000002">
    <property type="protein sequence ID" value="PIC43679.1"/>
    <property type="molecule type" value="Genomic_DNA"/>
</dbReference>
<dbReference type="InterPro" id="IPR004911">
    <property type="entry name" value="Interferon-induced_GILT"/>
</dbReference>
<name>A0A2G5UVY3_9PELO</name>
<evidence type="ECO:0000256" key="2">
    <source>
        <dbReference type="ARBA" id="ARBA00023180"/>
    </source>
</evidence>
<accession>A0A2G5UVY3</accession>
<reference evidence="4" key="1">
    <citation type="submission" date="2017-10" db="EMBL/GenBank/DDBJ databases">
        <title>Rapid genome shrinkage in a self-fertile nematode reveals novel sperm competition proteins.</title>
        <authorList>
            <person name="Yin D."/>
            <person name="Schwarz E.M."/>
            <person name="Thomas C.G."/>
            <person name="Felde R.L."/>
            <person name="Korf I.F."/>
            <person name="Cutter A.D."/>
            <person name="Schartner C.M."/>
            <person name="Ralston E.J."/>
            <person name="Meyer B.J."/>
            <person name="Haag E.S."/>
        </authorList>
    </citation>
    <scope>NUCLEOTIDE SEQUENCE [LARGE SCALE GENOMIC DNA]</scope>
    <source>
        <strain evidence="4">JU1422</strain>
    </source>
</reference>
<dbReference type="Proteomes" id="UP000230233">
    <property type="component" value="Chromosome II"/>
</dbReference>
<dbReference type="STRING" id="1611254.A0A2G5UVY3"/>
<keyword evidence="4" id="KW-1185">Reference proteome</keyword>